<dbReference type="GO" id="GO:0005829">
    <property type="term" value="C:cytosol"/>
    <property type="evidence" value="ECO:0007669"/>
    <property type="project" value="TreeGrafter"/>
</dbReference>
<reference evidence="4 5" key="1">
    <citation type="journal article" date="2019" name="ISME J.">
        <title>Genome analyses of uncultured TG2/ZB3 bacteria in 'Margulisbacteria' specifically attached to ectosymbiotic spirochetes of protists in the termite gut.</title>
        <authorList>
            <person name="Utami Y.D."/>
            <person name="Kuwahara H."/>
            <person name="Igai K."/>
            <person name="Murakami T."/>
            <person name="Sugaya K."/>
            <person name="Morikawa T."/>
            <person name="Nagura Y."/>
            <person name="Yuki M."/>
            <person name="Deevong P."/>
            <person name="Inoue T."/>
            <person name="Kihara K."/>
            <person name="Lo N."/>
            <person name="Yamada A."/>
            <person name="Ohkuma M."/>
            <person name="Hongoh Y."/>
        </authorList>
    </citation>
    <scope>NUCLEOTIDE SEQUENCE [LARGE SCALE GENOMIC DNA]</scope>
    <source>
        <strain evidence="4">NkOx7-01</strain>
    </source>
</reference>
<protein>
    <submittedName>
        <fullName evidence="4">Ribokinase</fullName>
    </submittedName>
</protein>
<organism evidence="4 5">
    <name type="scientific">Termititenax aidoneus</name>
    <dbReference type="NCBI Taxonomy" id="2218524"/>
    <lineage>
        <taxon>Bacteria</taxon>
        <taxon>Bacillati</taxon>
        <taxon>Candidatus Margulisiibacteriota</taxon>
        <taxon>Candidatus Termititenacia</taxon>
        <taxon>Candidatus Termititenacales</taxon>
        <taxon>Candidatus Termititenacaceae</taxon>
        <taxon>Candidatus Termititenax</taxon>
    </lineage>
</organism>
<gene>
    <name evidence="4" type="primary">pfkB</name>
    <name evidence="4" type="ORF">NO1_0870</name>
</gene>
<dbReference type="EMBL" id="BGZN01000012">
    <property type="protein sequence ID" value="GBR73497.1"/>
    <property type="molecule type" value="Genomic_DNA"/>
</dbReference>
<dbReference type="InterPro" id="IPR011611">
    <property type="entry name" value="PfkB_dom"/>
</dbReference>
<name>A0A388TBC3_TERA1</name>
<accession>A0A388TBC3</accession>
<evidence type="ECO:0000313" key="5">
    <source>
        <dbReference type="Proteomes" id="UP000269352"/>
    </source>
</evidence>
<dbReference type="InterPro" id="IPR002173">
    <property type="entry name" value="Carboh/pur_kinase_PfkB_CS"/>
</dbReference>
<dbReference type="Pfam" id="PF00294">
    <property type="entry name" value="PfkB"/>
    <property type="match status" value="1"/>
</dbReference>
<dbReference type="Gene3D" id="3.40.1190.20">
    <property type="match status" value="1"/>
</dbReference>
<evidence type="ECO:0000313" key="4">
    <source>
        <dbReference type="EMBL" id="GBR73497.1"/>
    </source>
</evidence>
<feature type="domain" description="Carbohydrate kinase PfkB" evidence="3">
    <location>
        <begin position="24"/>
        <end position="292"/>
    </location>
</feature>
<keyword evidence="1" id="KW-0808">Transferase</keyword>
<dbReference type="Proteomes" id="UP000269352">
    <property type="component" value="Unassembled WGS sequence"/>
</dbReference>
<dbReference type="InterPro" id="IPR029056">
    <property type="entry name" value="Ribokinase-like"/>
</dbReference>
<keyword evidence="2" id="KW-0418">Kinase</keyword>
<dbReference type="PANTHER" id="PTHR10584:SF166">
    <property type="entry name" value="RIBOKINASE"/>
    <property type="match status" value="1"/>
</dbReference>
<proteinExistence type="predicted"/>
<dbReference type="SUPFAM" id="SSF53613">
    <property type="entry name" value="Ribokinase-like"/>
    <property type="match status" value="1"/>
</dbReference>
<evidence type="ECO:0000259" key="3">
    <source>
        <dbReference type="Pfam" id="PF00294"/>
    </source>
</evidence>
<evidence type="ECO:0000256" key="2">
    <source>
        <dbReference type="ARBA" id="ARBA00022777"/>
    </source>
</evidence>
<dbReference type="PROSITE" id="PS00584">
    <property type="entry name" value="PFKB_KINASES_2"/>
    <property type="match status" value="1"/>
</dbReference>
<sequence>MPKFLIAGTVAYDSLKTPQGERPRILGGSGLHAAVAASILLKKINLLSVVGGDFEPQYLAFLQKRGVDLRGLKIIKEGQTFAWNGFYEKDMNVAHTVQTALNVLTQFDPVLPPEYLDSAFVFLGNIDPALQTKIFAQLPARKFGALDTMNYWIDSQKENLLKAIAETDLLFINDAEIRQLTGEDNLFRAARVLLTGRLRYVIIKKGEHGAMLISAERIAIVPSMPLDEIVDPTGAGDSFAGGFMSYIVEHASTAYPQDTPLSAGGMDWDTLRAALVYGTMTASFNVQGFGCEKLAEITKADLDERLKVFREITRIS</sequence>
<dbReference type="GO" id="GO:0016301">
    <property type="term" value="F:kinase activity"/>
    <property type="evidence" value="ECO:0007669"/>
    <property type="project" value="UniProtKB-KW"/>
</dbReference>
<evidence type="ECO:0000256" key="1">
    <source>
        <dbReference type="ARBA" id="ARBA00022679"/>
    </source>
</evidence>
<keyword evidence="5" id="KW-1185">Reference proteome</keyword>
<dbReference type="PANTHER" id="PTHR10584">
    <property type="entry name" value="SUGAR KINASE"/>
    <property type="match status" value="1"/>
</dbReference>
<dbReference type="AlphaFoldDB" id="A0A388TBC3"/>
<comment type="caution">
    <text evidence="4">The sequence shown here is derived from an EMBL/GenBank/DDBJ whole genome shotgun (WGS) entry which is preliminary data.</text>
</comment>